<dbReference type="EMBL" id="JABAFA010000028">
    <property type="protein sequence ID" value="NMD99378.1"/>
    <property type="molecule type" value="Genomic_DNA"/>
</dbReference>
<dbReference type="Proteomes" id="UP000543804">
    <property type="component" value="Unassembled WGS sequence"/>
</dbReference>
<keyword evidence="2" id="KW-1185">Reference proteome</keyword>
<sequence>MNGIDGLAEALRTGRKRARENAEQKAQRGVIEDGRVRIGARSYPMKAAVDADTSDGSRVWVQIARDGTAVIIGA</sequence>
<reference evidence="1 2" key="1">
    <citation type="submission" date="2020-04" db="EMBL/GenBank/DDBJ databases">
        <authorList>
            <person name="Hitch T.C.A."/>
            <person name="Wylensek D."/>
            <person name="Clavel T."/>
        </authorList>
    </citation>
    <scope>NUCLEOTIDE SEQUENCE [LARGE SCALE GENOMIC DNA]</scope>
    <source>
        <strain evidence="1 2">PG-130-P53-12</strain>
    </source>
</reference>
<organism evidence="1 2">
    <name type="scientific">Selenomonas bovis</name>
    <dbReference type="NCBI Taxonomy" id="416586"/>
    <lineage>
        <taxon>Bacteria</taxon>
        <taxon>Bacillati</taxon>
        <taxon>Bacillota</taxon>
        <taxon>Negativicutes</taxon>
        <taxon>Selenomonadales</taxon>
        <taxon>Selenomonadaceae</taxon>
        <taxon>Selenomonas</taxon>
    </lineage>
</organism>
<dbReference type="RefSeq" id="WP_170077730.1">
    <property type="nucleotide sequence ID" value="NZ_JABAFA010000028.1"/>
</dbReference>
<dbReference type="AlphaFoldDB" id="A0A848B820"/>
<protein>
    <submittedName>
        <fullName evidence="1">Uncharacterized protein</fullName>
    </submittedName>
</protein>
<gene>
    <name evidence="1" type="ORF">HF878_07840</name>
</gene>
<evidence type="ECO:0000313" key="1">
    <source>
        <dbReference type="EMBL" id="NMD99378.1"/>
    </source>
</evidence>
<name>A0A848B820_9FIRM</name>
<evidence type="ECO:0000313" key="2">
    <source>
        <dbReference type="Proteomes" id="UP000543804"/>
    </source>
</evidence>
<proteinExistence type="predicted"/>
<comment type="caution">
    <text evidence="1">The sequence shown here is derived from an EMBL/GenBank/DDBJ whole genome shotgun (WGS) entry which is preliminary data.</text>
</comment>
<accession>A0A848B820</accession>